<evidence type="ECO:0000313" key="1">
    <source>
        <dbReference type="EMBL" id="KII74962.1"/>
    </source>
</evidence>
<dbReference type="AlphaFoldDB" id="A0A0C2NLP7"/>
<comment type="caution">
    <text evidence="1">The sequence shown here is derived from an EMBL/GenBank/DDBJ whole genome shotgun (WGS) entry which is preliminary data.</text>
</comment>
<proteinExistence type="predicted"/>
<dbReference type="Proteomes" id="UP000031668">
    <property type="component" value="Unassembled WGS sequence"/>
</dbReference>
<accession>A0A0C2NLP7</accession>
<keyword evidence="2" id="KW-1185">Reference proteome</keyword>
<organism evidence="1 2">
    <name type="scientific">Thelohanellus kitauei</name>
    <name type="common">Myxosporean</name>
    <dbReference type="NCBI Taxonomy" id="669202"/>
    <lineage>
        <taxon>Eukaryota</taxon>
        <taxon>Metazoa</taxon>
        <taxon>Cnidaria</taxon>
        <taxon>Myxozoa</taxon>
        <taxon>Myxosporea</taxon>
        <taxon>Bivalvulida</taxon>
        <taxon>Platysporina</taxon>
        <taxon>Myxobolidae</taxon>
        <taxon>Thelohanellus</taxon>
    </lineage>
</organism>
<gene>
    <name evidence="1" type="ORF">RF11_00207</name>
</gene>
<dbReference type="EMBL" id="JWZT01000149">
    <property type="protein sequence ID" value="KII74962.1"/>
    <property type="molecule type" value="Genomic_DNA"/>
</dbReference>
<protein>
    <submittedName>
        <fullName evidence="1">Uncharacterized protein</fullName>
    </submittedName>
</protein>
<name>A0A0C2NLP7_THEKT</name>
<evidence type="ECO:0000313" key="2">
    <source>
        <dbReference type="Proteomes" id="UP000031668"/>
    </source>
</evidence>
<sequence length="108" mass="12457">MQLTKDRPSIGTTSFLIVPNIRSKNIFVFCVMIILGHLYKEKKQPTVQMIMFSVRPRLTSVKLNSLDWLGTALVSEHPFAAAREKIVHVNLRKLVFDNNIPKEVLNYF</sequence>
<reference evidence="1 2" key="1">
    <citation type="journal article" date="2014" name="Genome Biol. Evol.">
        <title>The genome of the myxosporean Thelohanellus kitauei shows adaptations to nutrient acquisition within its fish host.</title>
        <authorList>
            <person name="Yang Y."/>
            <person name="Xiong J."/>
            <person name="Zhou Z."/>
            <person name="Huo F."/>
            <person name="Miao W."/>
            <person name="Ran C."/>
            <person name="Liu Y."/>
            <person name="Zhang J."/>
            <person name="Feng J."/>
            <person name="Wang M."/>
            <person name="Wang M."/>
            <person name="Wang L."/>
            <person name="Yao B."/>
        </authorList>
    </citation>
    <scope>NUCLEOTIDE SEQUENCE [LARGE SCALE GENOMIC DNA]</scope>
    <source>
        <strain evidence="1">Wuqing</strain>
    </source>
</reference>